<organism evidence="13 14">
    <name type="scientific">Frankliniella fusca</name>
    <dbReference type="NCBI Taxonomy" id="407009"/>
    <lineage>
        <taxon>Eukaryota</taxon>
        <taxon>Metazoa</taxon>
        <taxon>Ecdysozoa</taxon>
        <taxon>Arthropoda</taxon>
        <taxon>Hexapoda</taxon>
        <taxon>Insecta</taxon>
        <taxon>Pterygota</taxon>
        <taxon>Neoptera</taxon>
        <taxon>Paraneoptera</taxon>
        <taxon>Thysanoptera</taxon>
        <taxon>Terebrantia</taxon>
        <taxon>Thripoidea</taxon>
        <taxon>Thripidae</taxon>
        <taxon>Frankliniella</taxon>
    </lineage>
</organism>
<reference evidence="13" key="1">
    <citation type="submission" date="2021-07" db="EMBL/GenBank/DDBJ databases">
        <authorList>
            <person name="Catto M.A."/>
            <person name="Jacobson A."/>
            <person name="Kennedy G."/>
            <person name="Labadie P."/>
            <person name="Hunt B.G."/>
            <person name="Srinivasan R."/>
        </authorList>
    </citation>
    <scope>NUCLEOTIDE SEQUENCE</scope>
    <source>
        <strain evidence="13">PL_HMW_Pooled</strain>
        <tissue evidence="13">Head</tissue>
    </source>
</reference>
<evidence type="ECO:0000256" key="3">
    <source>
        <dbReference type="ARBA" id="ARBA00022737"/>
    </source>
</evidence>
<evidence type="ECO:0000256" key="2">
    <source>
        <dbReference type="ARBA" id="ARBA00022723"/>
    </source>
</evidence>
<comment type="subcellular location">
    <subcellularLocation>
        <location evidence="1">Nucleus</location>
    </subcellularLocation>
</comment>
<keyword evidence="8" id="KW-0804">Transcription</keyword>
<name>A0AAE1H6K7_9NEOP</name>
<accession>A0AAE1H6K7</accession>
<dbReference type="AlphaFoldDB" id="A0AAE1H6K7"/>
<proteinExistence type="predicted"/>
<keyword evidence="5" id="KW-0862">Zinc</keyword>
<dbReference type="SMART" id="SM00355">
    <property type="entry name" value="ZnF_C2H2"/>
    <property type="match status" value="4"/>
</dbReference>
<dbReference type="InterPro" id="IPR013087">
    <property type="entry name" value="Znf_C2H2_type"/>
</dbReference>
<keyword evidence="7" id="KW-0238">DNA-binding</keyword>
<dbReference type="Gene3D" id="3.30.160.60">
    <property type="entry name" value="Classic Zinc Finger"/>
    <property type="match status" value="2"/>
</dbReference>
<keyword evidence="6" id="KW-0805">Transcription regulation</keyword>
<dbReference type="EMBL" id="JAHWGI010000440">
    <property type="protein sequence ID" value="KAK3915518.1"/>
    <property type="molecule type" value="Genomic_DNA"/>
</dbReference>
<comment type="caution">
    <text evidence="13">The sequence shown here is derived from an EMBL/GenBank/DDBJ whole genome shotgun (WGS) entry which is preliminary data.</text>
</comment>
<evidence type="ECO:0000256" key="9">
    <source>
        <dbReference type="ARBA" id="ARBA00023242"/>
    </source>
</evidence>
<sequence>MSETPVYFSRCISRLSSYNDNMNSIVKSYRFCGSSMNNVVFCTLQKNNGGLWNDSHTDSLEDDLSNDVDHFATIDEYYKHCSTPLDWGKLHGFGPQHFDSQPSSLLPTSSDNLNENKSYPCWSHGDSGSLSTENSYPQGTLEFNEWAGNAHTLSKPTDCVKKLYTCGQCNKSYMRYTSLYRHRRFECGKTPAFSCQFCPHRSKQKADLKRHILRKHSGNVLLLVFASLTDNILKYHTLTQHSPSHDENQLQEICTDIKMAMGKEMGVGCPESCRNRCRQKFNNIERLRVFTSFWTMGSKKGQREFLKQHVRSLPILGRAASSCRTRTNFYTLSVGQKRIQLTDSSGDNDESWLSHGSNESFSVSSRGLDGIIPSALWRQRNDKNRTRDRTCPYICADCGKGYLHDSSLWNHRRYECGKDPQFHCPHCAYQTNRKGSLKRHLVTVHFPGTENTDENHQVQSVSKINDF</sequence>
<keyword evidence="4 10" id="KW-0863">Zinc-finger</keyword>
<dbReference type="InterPro" id="IPR050457">
    <property type="entry name" value="ZnFinger_BTB_dom_contain"/>
</dbReference>
<evidence type="ECO:0000259" key="12">
    <source>
        <dbReference type="PROSITE" id="PS50157"/>
    </source>
</evidence>
<dbReference type="GO" id="GO:0008270">
    <property type="term" value="F:zinc ion binding"/>
    <property type="evidence" value="ECO:0007669"/>
    <property type="project" value="UniProtKB-KW"/>
</dbReference>
<dbReference type="InterPro" id="IPR036236">
    <property type="entry name" value="Znf_C2H2_sf"/>
</dbReference>
<feature type="domain" description="C2H2-type" evidence="12">
    <location>
        <begin position="393"/>
        <end position="420"/>
    </location>
</feature>
<dbReference type="GO" id="GO:0000978">
    <property type="term" value="F:RNA polymerase II cis-regulatory region sequence-specific DNA binding"/>
    <property type="evidence" value="ECO:0007669"/>
    <property type="project" value="TreeGrafter"/>
</dbReference>
<evidence type="ECO:0000313" key="13">
    <source>
        <dbReference type="EMBL" id="KAK3915518.1"/>
    </source>
</evidence>
<gene>
    <name evidence="13" type="ORF">KUF71_005825</name>
</gene>
<evidence type="ECO:0000256" key="6">
    <source>
        <dbReference type="ARBA" id="ARBA00023015"/>
    </source>
</evidence>
<keyword evidence="3" id="KW-0677">Repeat</keyword>
<evidence type="ECO:0000313" key="14">
    <source>
        <dbReference type="Proteomes" id="UP001219518"/>
    </source>
</evidence>
<feature type="domain" description="C2H2-type" evidence="12">
    <location>
        <begin position="164"/>
        <end position="191"/>
    </location>
</feature>
<keyword evidence="9" id="KW-0539">Nucleus</keyword>
<reference evidence="13" key="2">
    <citation type="journal article" date="2023" name="BMC Genomics">
        <title>Pest status, molecular evolution, and epigenetic factors derived from the genome assembly of Frankliniella fusca, a thysanopteran phytovirus vector.</title>
        <authorList>
            <person name="Catto M.A."/>
            <person name="Labadie P.E."/>
            <person name="Jacobson A.L."/>
            <person name="Kennedy G.G."/>
            <person name="Srinivasan R."/>
            <person name="Hunt B.G."/>
        </authorList>
    </citation>
    <scope>NUCLEOTIDE SEQUENCE</scope>
    <source>
        <strain evidence="13">PL_HMW_Pooled</strain>
    </source>
</reference>
<dbReference type="PANTHER" id="PTHR46105:SF5">
    <property type="entry name" value="ZINC FINGER AND BTB DOMAIN-CONTAINING PROTEIN 44 ISOFORM X1"/>
    <property type="match status" value="1"/>
</dbReference>
<dbReference type="GO" id="GO:0000981">
    <property type="term" value="F:DNA-binding transcription factor activity, RNA polymerase II-specific"/>
    <property type="evidence" value="ECO:0007669"/>
    <property type="project" value="TreeGrafter"/>
</dbReference>
<dbReference type="Pfam" id="PF13909">
    <property type="entry name" value="zf-H2C2_5"/>
    <property type="match status" value="1"/>
</dbReference>
<evidence type="ECO:0000256" key="5">
    <source>
        <dbReference type="ARBA" id="ARBA00022833"/>
    </source>
</evidence>
<dbReference type="PROSITE" id="PS50157">
    <property type="entry name" value="ZINC_FINGER_C2H2_2"/>
    <property type="match status" value="2"/>
</dbReference>
<dbReference type="PANTHER" id="PTHR46105">
    <property type="entry name" value="AGAP004733-PA"/>
    <property type="match status" value="1"/>
</dbReference>
<evidence type="ECO:0000256" key="10">
    <source>
        <dbReference type="PROSITE-ProRule" id="PRU00042"/>
    </source>
</evidence>
<feature type="region of interest" description="Disordered" evidence="11">
    <location>
        <begin position="448"/>
        <end position="467"/>
    </location>
</feature>
<dbReference type="GO" id="GO:0005634">
    <property type="term" value="C:nucleus"/>
    <property type="evidence" value="ECO:0007669"/>
    <property type="project" value="UniProtKB-SubCell"/>
</dbReference>
<evidence type="ECO:0000256" key="4">
    <source>
        <dbReference type="ARBA" id="ARBA00022771"/>
    </source>
</evidence>
<dbReference type="SUPFAM" id="SSF57667">
    <property type="entry name" value="beta-beta-alpha zinc fingers"/>
    <property type="match status" value="2"/>
</dbReference>
<evidence type="ECO:0000256" key="8">
    <source>
        <dbReference type="ARBA" id="ARBA00023163"/>
    </source>
</evidence>
<keyword evidence="2" id="KW-0479">Metal-binding</keyword>
<keyword evidence="14" id="KW-1185">Reference proteome</keyword>
<evidence type="ECO:0000256" key="11">
    <source>
        <dbReference type="SAM" id="MobiDB-lite"/>
    </source>
</evidence>
<feature type="compositionally biased region" description="Polar residues" evidence="11">
    <location>
        <begin position="457"/>
        <end position="467"/>
    </location>
</feature>
<evidence type="ECO:0000256" key="1">
    <source>
        <dbReference type="ARBA" id="ARBA00004123"/>
    </source>
</evidence>
<protein>
    <submittedName>
        <fullName evidence="13">Longitudinals lacking protein, isoforms A/B/D/L</fullName>
    </submittedName>
</protein>
<evidence type="ECO:0000256" key="7">
    <source>
        <dbReference type="ARBA" id="ARBA00023125"/>
    </source>
</evidence>
<dbReference type="Proteomes" id="UP001219518">
    <property type="component" value="Unassembled WGS sequence"/>
</dbReference>